<dbReference type="OrthoDB" id="7624131at2"/>
<name>A0A1X6ZYY6_9RHOB</name>
<dbReference type="PANTHER" id="PTHR38340:SF1">
    <property type="entry name" value="S-LAYER PROTEIN"/>
    <property type="match status" value="1"/>
</dbReference>
<dbReference type="PANTHER" id="PTHR38340">
    <property type="entry name" value="S-LAYER PROTEIN"/>
    <property type="match status" value="1"/>
</dbReference>
<comment type="subcellular location">
    <subcellularLocation>
        <location evidence="1">Secreted</location>
    </subcellularLocation>
</comment>
<evidence type="ECO:0000313" key="5">
    <source>
        <dbReference type="Proteomes" id="UP000193495"/>
    </source>
</evidence>
<evidence type="ECO:0000313" key="3">
    <source>
        <dbReference type="EMBL" id="PSK82493.1"/>
    </source>
</evidence>
<reference evidence="3 6" key="2">
    <citation type="submission" date="2018-03" db="EMBL/GenBank/DDBJ databases">
        <title>Genomic Encyclopedia of Archaeal and Bacterial Type Strains, Phase II (KMG-II): from individual species to whole genera.</title>
        <authorList>
            <person name="Goeker M."/>
        </authorList>
    </citation>
    <scope>NUCLEOTIDE SEQUENCE [LARGE SCALE GENOMIC DNA]</scope>
    <source>
        <strain evidence="3 6">DSM 29956</strain>
    </source>
</reference>
<dbReference type="GO" id="GO:0005509">
    <property type="term" value="F:calcium ion binding"/>
    <property type="evidence" value="ECO:0007669"/>
    <property type="project" value="InterPro"/>
</dbReference>
<dbReference type="InterPro" id="IPR011049">
    <property type="entry name" value="Serralysin-like_metalloprot_C"/>
</dbReference>
<dbReference type="Proteomes" id="UP000193495">
    <property type="component" value="Unassembled WGS sequence"/>
</dbReference>
<dbReference type="PRINTS" id="PR00313">
    <property type="entry name" value="CABNDNGRPT"/>
</dbReference>
<dbReference type="InterPro" id="IPR050557">
    <property type="entry name" value="RTX_toxin/Mannuronan_C5-epim"/>
</dbReference>
<keyword evidence="6" id="KW-1185">Reference proteome</keyword>
<protein>
    <submittedName>
        <fullName evidence="3">Hemolysin type calcium-binding protein</fullName>
    </submittedName>
    <submittedName>
        <fullName evidence="4">RTX-I toxin determinant A from serotypes 1/9</fullName>
    </submittedName>
</protein>
<dbReference type="InterPro" id="IPR001343">
    <property type="entry name" value="Hemolysn_Ca-bd"/>
</dbReference>
<dbReference type="EMBL" id="PYGB01000012">
    <property type="protein sequence ID" value="PSK82493.1"/>
    <property type="molecule type" value="Genomic_DNA"/>
</dbReference>
<keyword evidence="2" id="KW-0964">Secreted</keyword>
<proteinExistence type="predicted"/>
<evidence type="ECO:0000313" key="6">
    <source>
        <dbReference type="Proteomes" id="UP000240624"/>
    </source>
</evidence>
<sequence length="198" mass="20434">MAIQPNIVQGNGGDINASGIGVAPARIYATNNSETIRSTGSDDQIYAKGGDDIIYSGHNQDVINAGDGNDFVDAGASRDFVFGGAGNDTLYGNEGNDAVVGGDDDDIIYGGDGNDGLWGDNSNGSLDGTVGADTFRFDKADGSDNVFDFAVGIDAVELTQGGTYSLTQTAAGHTKLIYGETTVLFHNALLTTDDIDFI</sequence>
<dbReference type="Gene3D" id="2.150.10.10">
    <property type="entry name" value="Serralysin-like metalloprotease, C-terminal"/>
    <property type="match status" value="1"/>
</dbReference>
<evidence type="ECO:0000256" key="2">
    <source>
        <dbReference type="ARBA" id="ARBA00022525"/>
    </source>
</evidence>
<dbReference type="RefSeq" id="WP_085897521.1">
    <property type="nucleotide sequence ID" value="NZ_FWFY01000012.1"/>
</dbReference>
<reference evidence="4 5" key="1">
    <citation type="submission" date="2017-03" db="EMBL/GenBank/DDBJ databases">
        <authorList>
            <person name="Afonso C.L."/>
            <person name="Miller P.J."/>
            <person name="Scott M.A."/>
            <person name="Spackman E."/>
            <person name="Goraichik I."/>
            <person name="Dimitrov K.M."/>
            <person name="Suarez D.L."/>
            <person name="Swayne D.E."/>
        </authorList>
    </citation>
    <scope>NUCLEOTIDE SEQUENCE [LARGE SCALE GENOMIC DNA]</scope>
    <source>
        <strain evidence="4 5">CECT 8367</strain>
    </source>
</reference>
<dbReference type="SUPFAM" id="SSF51120">
    <property type="entry name" value="beta-Roll"/>
    <property type="match status" value="1"/>
</dbReference>
<dbReference type="EMBL" id="FWFY01000012">
    <property type="protein sequence ID" value="SLN65286.1"/>
    <property type="molecule type" value="Genomic_DNA"/>
</dbReference>
<gene>
    <name evidence="4" type="primary">apxIA_1</name>
    <name evidence="3" type="ORF">CLV79_1129</name>
    <name evidence="4" type="ORF">LOS8367_03206</name>
</gene>
<dbReference type="GO" id="GO:0005576">
    <property type="term" value="C:extracellular region"/>
    <property type="evidence" value="ECO:0007669"/>
    <property type="project" value="UniProtKB-SubCell"/>
</dbReference>
<organism evidence="4 5">
    <name type="scientific">Limimaricola soesokkakensis</name>
    <dbReference type="NCBI Taxonomy" id="1343159"/>
    <lineage>
        <taxon>Bacteria</taxon>
        <taxon>Pseudomonadati</taxon>
        <taxon>Pseudomonadota</taxon>
        <taxon>Alphaproteobacteria</taxon>
        <taxon>Rhodobacterales</taxon>
        <taxon>Paracoccaceae</taxon>
        <taxon>Limimaricola</taxon>
    </lineage>
</organism>
<dbReference type="Pfam" id="PF00353">
    <property type="entry name" value="HemolysinCabind"/>
    <property type="match status" value="3"/>
</dbReference>
<accession>A0A1X6ZYY6</accession>
<dbReference type="Proteomes" id="UP000240624">
    <property type="component" value="Unassembled WGS sequence"/>
</dbReference>
<evidence type="ECO:0000313" key="4">
    <source>
        <dbReference type="EMBL" id="SLN65286.1"/>
    </source>
</evidence>
<dbReference type="AlphaFoldDB" id="A0A1X6ZYY6"/>
<evidence type="ECO:0000256" key="1">
    <source>
        <dbReference type="ARBA" id="ARBA00004613"/>
    </source>
</evidence>